<comment type="similarity">
    <text evidence="1">Belongs to the 'GDSL' lipolytic enzyme family.</text>
</comment>
<dbReference type="PANTHER" id="PTHR45642">
    <property type="entry name" value="GDSL ESTERASE/LIPASE EXL3"/>
    <property type="match status" value="1"/>
</dbReference>
<keyword evidence="4" id="KW-1185">Reference proteome</keyword>
<evidence type="ECO:0000313" key="3">
    <source>
        <dbReference type="EMBL" id="CDP09257.1"/>
    </source>
</evidence>
<dbReference type="Pfam" id="PF00657">
    <property type="entry name" value="Lipase_GDSL"/>
    <property type="match status" value="2"/>
</dbReference>
<gene>
    <name evidence="3" type="ORF">GSCOC_T00028508001</name>
</gene>
<proteinExistence type="inferred from homology"/>
<dbReference type="AlphaFoldDB" id="A0A068ULV2"/>
<organism evidence="3 4">
    <name type="scientific">Coffea canephora</name>
    <name type="common">Robusta coffee</name>
    <dbReference type="NCBI Taxonomy" id="49390"/>
    <lineage>
        <taxon>Eukaryota</taxon>
        <taxon>Viridiplantae</taxon>
        <taxon>Streptophyta</taxon>
        <taxon>Embryophyta</taxon>
        <taxon>Tracheophyta</taxon>
        <taxon>Spermatophyta</taxon>
        <taxon>Magnoliopsida</taxon>
        <taxon>eudicotyledons</taxon>
        <taxon>Gunneridae</taxon>
        <taxon>Pentapetalae</taxon>
        <taxon>asterids</taxon>
        <taxon>lamiids</taxon>
        <taxon>Gentianales</taxon>
        <taxon>Rubiaceae</taxon>
        <taxon>Ixoroideae</taxon>
        <taxon>Gardenieae complex</taxon>
        <taxon>Bertiereae - Coffeeae clade</taxon>
        <taxon>Coffeeae</taxon>
        <taxon>Coffea</taxon>
    </lineage>
</organism>
<feature type="chain" id="PRO_5001657794" description="SGNH hydrolase-type esterase domain-containing protein" evidence="2">
    <location>
        <begin position="23"/>
        <end position="655"/>
    </location>
</feature>
<dbReference type="Proteomes" id="UP000295252">
    <property type="component" value="Chromosome I"/>
</dbReference>
<evidence type="ECO:0008006" key="5">
    <source>
        <dbReference type="Google" id="ProtNLM"/>
    </source>
</evidence>
<name>A0A068ULV2_COFCA</name>
<dbReference type="OrthoDB" id="1600564at2759"/>
<dbReference type="CDD" id="cd01837">
    <property type="entry name" value="SGNH_plant_lipase_like"/>
    <property type="match status" value="2"/>
</dbReference>
<dbReference type="PhylomeDB" id="A0A068ULV2"/>
<dbReference type="SUPFAM" id="SSF52266">
    <property type="entry name" value="SGNH hydrolase"/>
    <property type="match status" value="1"/>
</dbReference>
<dbReference type="EMBL" id="HG739120">
    <property type="protein sequence ID" value="CDP09257.1"/>
    <property type="molecule type" value="Genomic_DNA"/>
</dbReference>
<dbReference type="InParanoid" id="A0A068ULV2"/>
<keyword evidence="2" id="KW-0732">Signal</keyword>
<dbReference type="InterPro" id="IPR001087">
    <property type="entry name" value="GDSL"/>
</dbReference>
<dbReference type="STRING" id="49390.A0A068ULV2"/>
<sequence>MAPSRVLFTILVHLCTVATCLCHNQPRFTAIYAFGDSFADTGNNNFLVTLLKANHAPYGQCFPGRVATGRFSDGKLIPDILASALGIKEFVPPFLDPSLSPQELRTGVSFASAGSGYDELTTVLTNVIPVSKQAEHFEHYIGRLNQAGGEVAARNIVRGSLSVLLAGTSDFLINFYDTPTRQIHYNLTGYQDFLQHKIRQFIRTLYDQGVRKFLIAGLPPVGCFPIQITTKLRFQLSCADDENRDAQSYNQKLISLLAKIEPTLPGAKLVYADIFSPLIDSIIYPSKYGLAITNRGCCGTGLLEAALLSKTASSTTSEGKPFPHKFPAILIFGDSTVDPGNNNYILTAFKGNHPPYGIDFPGQIPTGRFSNGKLVPDLLASMLGLKESVPPFLQPSLSDRELLTGVSFASGGSGFDELTTAVSGVISMSRQIEYLKEYIERLIKIVGEIEAQKIVGGALVIVSAGTNDFIFNFYDIPTRRLEFSVSGYHDFLQNKLHDFIKELYDLGCRKIIVSGLPPIGCLPIQLTAKHSILRRCVDKENLDSQTYNDKLQKLLPRVQETLPTTKILYADAYTQLMDMIKNPQEYGFVETTRGCCGTGILEAGPLCNAGTPICPNHSQHIFWDSIHPSESTYRYISEQLLKELLPKLSQTEDSC</sequence>
<evidence type="ECO:0000313" key="4">
    <source>
        <dbReference type="Proteomes" id="UP000295252"/>
    </source>
</evidence>
<accession>A0A068ULV2</accession>
<dbReference type="InterPro" id="IPR035669">
    <property type="entry name" value="SGNH_plant_lipase-like"/>
</dbReference>
<dbReference type="Gramene" id="CDP09257">
    <property type="protein sequence ID" value="CDP09257"/>
    <property type="gene ID" value="GSCOC_T00028508001"/>
</dbReference>
<dbReference type="PANTHER" id="PTHR45642:SF30">
    <property type="entry name" value="SGNH HYDROLASE-TYPE ESTERASE DOMAIN-CONTAINING PROTEIN"/>
    <property type="match status" value="1"/>
</dbReference>
<dbReference type="OMA" id="YPWPMEP"/>
<dbReference type="GO" id="GO:0016788">
    <property type="term" value="F:hydrolase activity, acting on ester bonds"/>
    <property type="evidence" value="ECO:0007669"/>
    <property type="project" value="InterPro"/>
</dbReference>
<dbReference type="FunFam" id="3.40.50.1110:FF:000003">
    <property type="entry name" value="GDSL esterase/lipase APG"/>
    <property type="match status" value="2"/>
</dbReference>
<reference evidence="4" key="1">
    <citation type="journal article" date="2014" name="Science">
        <title>The coffee genome provides insight into the convergent evolution of caffeine biosynthesis.</title>
        <authorList>
            <person name="Denoeud F."/>
            <person name="Carretero-Paulet L."/>
            <person name="Dereeper A."/>
            <person name="Droc G."/>
            <person name="Guyot R."/>
            <person name="Pietrella M."/>
            <person name="Zheng C."/>
            <person name="Alberti A."/>
            <person name="Anthony F."/>
            <person name="Aprea G."/>
            <person name="Aury J.M."/>
            <person name="Bento P."/>
            <person name="Bernard M."/>
            <person name="Bocs S."/>
            <person name="Campa C."/>
            <person name="Cenci A."/>
            <person name="Combes M.C."/>
            <person name="Crouzillat D."/>
            <person name="Da Silva C."/>
            <person name="Daddiego L."/>
            <person name="De Bellis F."/>
            <person name="Dussert S."/>
            <person name="Garsmeur O."/>
            <person name="Gayraud T."/>
            <person name="Guignon V."/>
            <person name="Jahn K."/>
            <person name="Jamilloux V."/>
            <person name="Joet T."/>
            <person name="Labadie K."/>
            <person name="Lan T."/>
            <person name="Leclercq J."/>
            <person name="Lepelley M."/>
            <person name="Leroy T."/>
            <person name="Li L.T."/>
            <person name="Librado P."/>
            <person name="Lopez L."/>
            <person name="Munoz A."/>
            <person name="Noel B."/>
            <person name="Pallavicini A."/>
            <person name="Perrotta G."/>
            <person name="Poncet V."/>
            <person name="Pot D."/>
            <person name="Priyono X."/>
            <person name="Rigoreau M."/>
            <person name="Rouard M."/>
            <person name="Rozas J."/>
            <person name="Tranchant-Dubreuil C."/>
            <person name="VanBuren R."/>
            <person name="Zhang Q."/>
            <person name="Andrade A.C."/>
            <person name="Argout X."/>
            <person name="Bertrand B."/>
            <person name="de Kochko A."/>
            <person name="Graziosi G."/>
            <person name="Henry R.J."/>
            <person name="Jayarama X."/>
            <person name="Ming R."/>
            <person name="Nagai C."/>
            <person name="Rounsley S."/>
            <person name="Sankoff D."/>
            <person name="Giuliano G."/>
            <person name="Albert V.A."/>
            <person name="Wincker P."/>
            <person name="Lashermes P."/>
        </authorList>
    </citation>
    <scope>NUCLEOTIDE SEQUENCE [LARGE SCALE GENOMIC DNA]</scope>
    <source>
        <strain evidence="4">cv. DH200-94</strain>
    </source>
</reference>
<dbReference type="InterPro" id="IPR050592">
    <property type="entry name" value="GDSL_lipolytic_enzyme"/>
</dbReference>
<feature type="signal peptide" evidence="2">
    <location>
        <begin position="1"/>
        <end position="22"/>
    </location>
</feature>
<evidence type="ECO:0000256" key="2">
    <source>
        <dbReference type="SAM" id="SignalP"/>
    </source>
</evidence>
<dbReference type="InterPro" id="IPR036514">
    <property type="entry name" value="SGNH_hydro_sf"/>
</dbReference>
<protein>
    <recommendedName>
        <fullName evidence="5">SGNH hydrolase-type esterase domain-containing protein</fullName>
    </recommendedName>
</protein>
<dbReference type="Gene3D" id="3.40.50.1110">
    <property type="entry name" value="SGNH hydrolase"/>
    <property type="match status" value="2"/>
</dbReference>
<dbReference type="FunCoup" id="A0A068ULV2">
    <property type="interactions" value="65"/>
</dbReference>
<evidence type="ECO:0000256" key="1">
    <source>
        <dbReference type="ARBA" id="ARBA00008668"/>
    </source>
</evidence>